<dbReference type="Pfam" id="PF04892">
    <property type="entry name" value="VanZ"/>
    <property type="match status" value="1"/>
</dbReference>
<dbReference type="AlphaFoldDB" id="A0A0J1C2E7"/>
<dbReference type="RefSeq" id="WP_047761478.1">
    <property type="nucleotide sequence ID" value="NZ_CP091510.1"/>
</dbReference>
<dbReference type="PANTHER" id="PTHR28008">
    <property type="entry name" value="DOMAIN PROTEIN, PUTATIVE (AFU_ORTHOLOGUE AFUA_3G10980)-RELATED"/>
    <property type="match status" value="1"/>
</dbReference>
<dbReference type="Proteomes" id="UP000036027">
    <property type="component" value="Unassembled WGS sequence"/>
</dbReference>
<organism evidence="3 4">
    <name type="scientific">Neisseria arctica</name>
    <dbReference type="NCBI Taxonomy" id="1470200"/>
    <lineage>
        <taxon>Bacteria</taxon>
        <taxon>Pseudomonadati</taxon>
        <taxon>Pseudomonadota</taxon>
        <taxon>Betaproteobacteria</taxon>
        <taxon>Neisseriales</taxon>
        <taxon>Neisseriaceae</taxon>
        <taxon>Neisseria</taxon>
    </lineage>
</organism>
<accession>A0A0J1C2E7</accession>
<evidence type="ECO:0000313" key="4">
    <source>
        <dbReference type="Proteomes" id="UP000036027"/>
    </source>
</evidence>
<name>A0A0J1C2E7_9NEIS</name>
<gene>
    <name evidence="3" type="ORF">PL75_08385</name>
</gene>
<dbReference type="EMBL" id="JTDO01000013">
    <property type="protein sequence ID" value="KLT72403.1"/>
    <property type="molecule type" value="Genomic_DNA"/>
</dbReference>
<reference evidence="3 4" key="1">
    <citation type="submission" date="2014-11" db="EMBL/GenBank/DDBJ databases">
        <title>Genome of a novel goose pathogen.</title>
        <authorList>
            <person name="Hansen C.M."/>
            <person name="Hueffer K."/>
            <person name="Choi S.C."/>
        </authorList>
    </citation>
    <scope>NUCLEOTIDE SEQUENCE [LARGE SCALE GENOMIC DNA]</scope>
    <source>
        <strain evidence="3 4">KH1503</strain>
    </source>
</reference>
<dbReference type="PATRIC" id="fig|1470200.3.peg.601"/>
<keyword evidence="1" id="KW-0472">Membrane</keyword>
<keyword evidence="1" id="KW-0812">Transmembrane</keyword>
<keyword evidence="1" id="KW-1133">Transmembrane helix</keyword>
<evidence type="ECO:0000313" key="3">
    <source>
        <dbReference type="EMBL" id="KLT72403.1"/>
    </source>
</evidence>
<keyword evidence="4" id="KW-1185">Reference proteome</keyword>
<proteinExistence type="predicted"/>
<evidence type="ECO:0000256" key="1">
    <source>
        <dbReference type="SAM" id="Phobius"/>
    </source>
</evidence>
<feature type="domain" description="VanZ-like" evidence="2">
    <location>
        <begin position="30"/>
        <end position="115"/>
    </location>
</feature>
<dbReference type="InterPro" id="IPR006976">
    <property type="entry name" value="VanZ-like"/>
</dbReference>
<evidence type="ECO:0000259" key="2">
    <source>
        <dbReference type="Pfam" id="PF04892"/>
    </source>
</evidence>
<sequence length="125" mass="14188">MLTPTIPRNRWLLFSVLWLTAMLYQLLQESSGGTAPFPHFDKIAHFAIFFAQFWLLSKIWLNERYNIPIRSLVITAVCLAAVTETAQALFTNTRQGDWLDAIADIAGATTALWLAQKVQNAHRNI</sequence>
<comment type="caution">
    <text evidence="3">The sequence shown here is derived from an EMBL/GenBank/DDBJ whole genome shotgun (WGS) entry which is preliminary data.</text>
</comment>
<dbReference type="OrthoDB" id="8613189at2"/>
<protein>
    <submittedName>
        <fullName evidence="3">VanZ family protein</fullName>
    </submittedName>
</protein>
<dbReference type="PANTHER" id="PTHR28008:SF1">
    <property type="entry name" value="DOMAIN PROTEIN, PUTATIVE (AFU_ORTHOLOGUE AFUA_3G10980)-RELATED"/>
    <property type="match status" value="1"/>
</dbReference>
<dbReference type="STRING" id="1470200.PL75_08385"/>
<feature type="transmembrane region" description="Helical" evidence="1">
    <location>
        <begin position="44"/>
        <end position="61"/>
    </location>
</feature>
<dbReference type="NCBIfam" id="NF037970">
    <property type="entry name" value="vanZ_1"/>
    <property type="match status" value="1"/>
</dbReference>